<dbReference type="EMBL" id="CM022227">
    <property type="protein sequence ID" value="KAF7082653.1"/>
    <property type="molecule type" value="Genomic_DNA"/>
</dbReference>
<name>A0A9R1IEF0_WHEAT</name>
<reference evidence="1" key="1">
    <citation type="journal article" date="2017" name="Gigascience">
        <title>The first near-complete assembly of the hexaploid bread wheat genome, Triticum aestivum.</title>
        <authorList>
            <person name="Zimin A.V."/>
            <person name="Puiu D."/>
            <person name="Hall R."/>
            <person name="Kingan S."/>
            <person name="Clavijo B.J."/>
            <person name="Salzberg S.L."/>
        </authorList>
    </citation>
    <scope>NUCLEOTIDE SEQUENCE</scope>
    <source>
        <tissue evidence="1">Leaf</tissue>
    </source>
</reference>
<dbReference type="Proteomes" id="UP000815260">
    <property type="component" value="Chromosome 6B"/>
</dbReference>
<feature type="non-terminal residue" evidence="1">
    <location>
        <position position="1"/>
    </location>
</feature>
<sequence>VRQEVSAALSRFPGPE</sequence>
<reference evidence="1" key="2">
    <citation type="submission" date="2020-03" db="EMBL/GenBank/DDBJ databases">
        <title>The second near-complete assembly of the hexaploid bread wheat (Triticum aestivum) genome.</title>
        <authorList>
            <person name="Zimin A.V."/>
            <person name="Puiu D."/>
            <person name="Shumante A."/>
            <person name="Alonge M."/>
            <person name="Salzberg S.L."/>
        </authorList>
    </citation>
    <scope>NUCLEOTIDE SEQUENCE</scope>
    <source>
        <tissue evidence="1">Leaf</tissue>
    </source>
</reference>
<gene>
    <name evidence="1" type="ORF">CFC21_086510</name>
</gene>
<proteinExistence type="predicted"/>
<feature type="non-terminal residue" evidence="1">
    <location>
        <position position="16"/>
    </location>
</feature>
<comment type="caution">
    <text evidence="1">The sequence shown here is derived from an EMBL/GenBank/DDBJ whole genome shotgun (WGS) entry which is preliminary data.</text>
</comment>
<dbReference type="AlphaFoldDB" id="A0A9R1IEF0"/>
<organism evidence="1">
    <name type="scientific">Triticum aestivum</name>
    <name type="common">Wheat</name>
    <dbReference type="NCBI Taxonomy" id="4565"/>
    <lineage>
        <taxon>Eukaryota</taxon>
        <taxon>Viridiplantae</taxon>
        <taxon>Streptophyta</taxon>
        <taxon>Embryophyta</taxon>
        <taxon>Tracheophyta</taxon>
        <taxon>Spermatophyta</taxon>
        <taxon>Magnoliopsida</taxon>
        <taxon>Liliopsida</taxon>
        <taxon>Poales</taxon>
        <taxon>Poaceae</taxon>
        <taxon>BOP clade</taxon>
        <taxon>Pooideae</taxon>
        <taxon>Triticodae</taxon>
        <taxon>Triticeae</taxon>
        <taxon>Triticinae</taxon>
        <taxon>Triticum</taxon>
    </lineage>
</organism>
<accession>A0A9R1IEF0</accession>
<evidence type="ECO:0000313" key="1">
    <source>
        <dbReference type="EMBL" id="KAF7082653.1"/>
    </source>
</evidence>
<protein>
    <submittedName>
        <fullName evidence="1">Uncharacterized protein</fullName>
    </submittedName>
</protein>